<accession>A0A1R4I9C2</accession>
<evidence type="ECO:0000313" key="3">
    <source>
        <dbReference type="EMBL" id="SJN16398.1"/>
    </source>
</evidence>
<sequence>MTRSRTLPLVLGLLTVPLLAGCSTTTGGEPSGSASSTASDAPGHGYVAGAEELSEPQTGLVTVGDGGVALTDLATEAVEDVTDGAGIASIGSDGRFVVLGRDGGTEIVDSGVWTVDHGDHQHYYRAPARSVGTLEQEVSSIASSESVVVLRSAGTGQVTLLDREALGRGEIVETGSIPGTPGEGAAYPLDGEVVVVEPVEDDSADAHLLRYGGDGTAVAEAVTCDALGVTAQTRAGIVVDCADDAIRVGEGDDGITTERVERPEGPRASAALAGRALRPVLTAPAGDAGYWQVNTRTGEWELTRTDTALGTVVGADDDAGHVLAVDTAGALHVYTDGELTATVEATAAEGALPGAPGLVVDRSRAYLLTGDGVAEIDYADDARVSREFAVAGATALVQVGA</sequence>
<keyword evidence="2" id="KW-0732">Signal</keyword>
<name>A0A1R4I9C2_9MICO</name>
<dbReference type="PROSITE" id="PS51257">
    <property type="entry name" value="PROKAR_LIPOPROTEIN"/>
    <property type="match status" value="1"/>
</dbReference>
<feature type="chain" id="PRO_5039551946" evidence="2">
    <location>
        <begin position="21"/>
        <end position="401"/>
    </location>
</feature>
<gene>
    <name evidence="3" type="ORF">FM119_00505</name>
</gene>
<evidence type="ECO:0000256" key="1">
    <source>
        <dbReference type="SAM" id="MobiDB-lite"/>
    </source>
</evidence>
<reference evidence="4" key="1">
    <citation type="submission" date="2017-02" db="EMBL/GenBank/DDBJ databases">
        <authorList>
            <person name="Dridi B."/>
        </authorList>
    </citation>
    <scope>NUCLEOTIDE SEQUENCE [LARGE SCALE GENOMIC DNA]</scope>
    <source>
        <strain evidence="4">EB411</strain>
    </source>
</reference>
<organism evidence="3 4">
    <name type="scientific">Mycetocola reblochoni REB411</name>
    <dbReference type="NCBI Taxonomy" id="1255698"/>
    <lineage>
        <taxon>Bacteria</taxon>
        <taxon>Bacillati</taxon>
        <taxon>Actinomycetota</taxon>
        <taxon>Actinomycetes</taxon>
        <taxon>Micrococcales</taxon>
        <taxon>Microbacteriaceae</taxon>
        <taxon>Mycetocola</taxon>
    </lineage>
</organism>
<proteinExistence type="predicted"/>
<keyword evidence="4" id="KW-1185">Reference proteome</keyword>
<dbReference type="AlphaFoldDB" id="A0A1R4I9C2"/>
<dbReference type="Proteomes" id="UP000196778">
    <property type="component" value="Unassembled WGS sequence"/>
</dbReference>
<protein>
    <submittedName>
        <fullName evidence="3">Zinc ABC transporter, inner membrane permease protein ZnuB</fullName>
    </submittedName>
</protein>
<dbReference type="OrthoDB" id="60524at2"/>
<feature type="compositionally biased region" description="Polar residues" evidence="1">
    <location>
        <begin position="25"/>
        <end position="39"/>
    </location>
</feature>
<dbReference type="EMBL" id="FUKR01000004">
    <property type="protein sequence ID" value="SJN16398.1"/>
    <property type="molecule type" value="Genomic_DNA"/>
</dbReference>
<dbReference type="RefSeq" id="WP_087135738.1">
    <property type="nucleotide sequence ID" value="NZ_FUKR01000004.1"/>
</dbReference>
<feature type="signal peptide" evidence="2">
    <location>
        <begin position="1"/>
        <end position="20"/>
    </location>
</feature>
<feature type="region of interest" description="Disordered" evidence="1">
    <location>
        <begin position="25"/>
        <end position="46"/>
    </location>
</feature>
<evidence type="ECO:0000256" key="2">
    <source>
        <dbReference type="SAM" id="SignalP"/>
    </source>
</evidence>
<evidence type="ECO:0000313" key="4">
    <source>
        <dbReference type="Proteomes" id="UP000196778"/>
    </source>
</evidence>